<dbReference type="Proteomes" id="UP000028839">
    <property type="component" value="Unassembled WGS sequence"/>
</dbReference>
<protein>
    <recommendedName>
        <fullName evidence="4">Transmembrane protein (PGPGW)</fullName>
    </recommendedName>
</protein>
<organism evidence="2 3">
    <name type="scientific">Nitrosococcus oceani C-27</name>
    <dbReference type="NCBI Taxonomy" id="314279"/>
    <lineage>
        <taxon>Bacteria</taxon>
        <taxon>Pseudomonadati</taxon>
        <taxon>Pseudomonadota</taxon>
        <taxon>Gammaproteobacteria</taxon>
        <taxon>Chromatiales</taxon>
        <taxon>Chromatiaceae</taxon>
        <taxon>Nitrosococcus</taxon>
    </lineage>
</organism>
<dbReference type="HOGENOM" id="CLU_2155681_0_0_6"/>
<dbReference type="AlphaFoldDB" id="A0A0E2Z368"/>
<proteinExistence type="predicted"/>
<keyword evidence="1" id="KW-1133">Transmembrane helix</keyword>
<feature type="transmembrane region" description="Helical" evidence="1">
    <location>
        <begin position="46"/>
        <end position="65"/>
    </location>
</feature>
<sequence length="117" mass="13644">MRNYRNMFHKLKKNILQIYRGKRGERFTKHYKFQQRKSGEKSWKTPFYIVMGLLLVVAGVLISIPPIGVPGFILTLLGLSLLVSRLKIVAVLLDKGEVAFHQVIKYCKEKINHYLKK</sequence>
<evidence type="ECO:0008006" key="4">
    <source>
        <dbReference type="Google" id="ProtNLM"/>
    </source>
</evidence>
<feature type="transmembrane region" description="Helical" evidence="1">
    <location>
        <begin position="71"/>
        <end position="93"/>
    </location>
</feature>
<evidence type="ECO:0000256" key="1">
    <source>
        <dbReference type="SAM" id="Phobius"/>
    </source>
</evidence>
<reference evidence="2 3" key="1">
    <citation type="submission" date="2014-07" db="EMBL/GenBank/DDBJ databases">
        <title>Comparative analysis of Nitrosococcus oceani genome inventories of strains from Pacific and Atlantic gyres.</title>
        <authorList>
            <person name="Lim C.K."/>
            <person name="Wang L."/>
            <person name="Sayavedra-Soto L.A."/>
            <person name="Klotz M.G."/>
        </authorList>
    </citation>
    <scope>NUCLEOTIDE SEQUENCE [LARGE SCALE GENOMIC DNA]</scope>
    <source>
        <strain evidence="2 3">C-27</strain>
    </source>
</reference>
<evidence type="ECO:0000313" key="3">
    <source>
        <dbReference type="Proteomes" id="UP000028839"/>
    </source>
</evidence>
<gene>
    <name evidence="2" type="ORF">IB75_07555</name>
</gene>
<accession>A0A0E2Z368</accession>
<evidence type="ECO:0000313" key="2">
    <source>
        <dbReference type="EMBL" id="KFI19661.1"/>
    </source>
</evidence>
<dbReference type="EMBL" id="JPGN01000043">
    <property type="protein sequence ID" value="KFI19661.1"/>
    <property type="molecule type" value="Genomic_DNA"/>
</dbReference>
<keyword evidence="1" id="KW-0472">Membrane</keyword>
<comment type="caution">
    <text evidence="2">The sequence shown here is derived from an EMBL/GenBank/DDBJ whole genome shotgun (WGS) entry which is preliminary data.</text>
</comment>
<keyword evidence="1" id="KW-0812">Transmembrane</keyword>
<name>A0A0E2Z368_9GAMM</name>